<keyword evidence="3 7" id="KW-1133">Transmembrane helix</keyword>
<feature type="compositionally biased region" description="Basic residues" evidence="6">
    <location>
        <begin position="159"/>
        <end position="173"/>
    </location>
</feature>
<comment type="similarity">
    <text evidence="5">Belongs to the ROH1 family.</text>
</comment>
<feature type="transmembrane region" description="Helical" evidence="7">
    <location>
        <begin position="213"/>
        <end position="235"/>
    </location>
</feature>
<dbReference type="InterPro" id="IPR008511">
    <property type="entry name" value="ROH1-like"/>
</dbReference>
<comment type="subcellular location">
    <subcellularLocation>
        <location evidence="1">Membrane</location>
        <topology evidence="1">Single-pass membrane protein</topology>
    </subcellularLocation>
</comment>
<evidence type="ECO:0000256" key="2">
    <source>
        <dbReference type="ARBA" id="ARBA00022692"/>
    </source>
</evidence>
<dbReference type="Pfam" id="PF05633">
    <property type="entry name" value="ROH1-like"/>
    <property type="match status" value="2"/>
</dbReference>
<evidence type="ECO:0008006" key="10">
    <source>
        <dbReference type="Google" id="ProtNLM"/>
    </source>
</evidence>
<sequence>MPSSNNHGSPMPFASFRRPILAVGSDQVHSEMNHDSSTPNLDTFQRQVFTWFHDISVVDADEFLSISWICKLLASFTSCHDHFQAILLNNRRQLLNPPADRLATEFFDRVIKALDIFNATRDGIEKIRIWQKHLEIIVCALDTRQRILGSIFSNRNRSFGRKGKDSHHHRSSGHSRSLSWSVPHNWSASKQLQLITNNLIPPRGNEIETTDGLATLFFAMSFILMFVLWILVVAIPCQDRGVQIHFTIPRNFPWSTPFSLLHSRIMDESKKRDRRNSNGLLKEIYQIEKNVHQITTLVDSAQFPLPEEVKEEVTANGNDLSLVCEACKRELEPLQRQLRDVFRKIMNGHTEGLEALGMATEP</sequence>
<evidence type="ECO:0000256" key="1">
    <source>
        <dbReference type="ARBA" id="ARBA00004167"/>
    </source>
</evidence>
<keyword evidence="2 7" id="KW-0812">Transmembrane</keyword>
<organism evidence="8 9">
    <name type="scientific">Dorcoceras hygrometricum</name>
    <dbReference type="NCBI Taxonomy" id="472368"/>
    <lineage>
        <taxon>Eukaryota</taxon>
        <taxon>Viridiplantae</taxon>
        <taxon>Streptophyta</taxon>
        <taxon>Embryophyta</taxon>
        <taxon>Tracheophyta</taxon>
        <taxon>Spermatophyta</taxon>
        <taxon>Magnoliopsida</taxon>
        <taxon>eudicotyledons</taxon>
        <taxon>Gunneridae</taxon>
        <taxon>Pentapetalae</taxon>
        <taxon>asterids</taxon>
        <taxon>lamiids</taxon>
        <taxon>Lamiales</taxon>
        <taxon>Gesneriaceae</taxon>
        <taxon>Didymocarpoideae</taxon>
        <taxon>Trichosporeae</taxon>
        <taxon>Loxocarpinae</taxon>
        <taxon>Dorcoceras</taxon>
    </lineage>
</organism>
<dbReference type="AlphaFoldDB" id="A0A2Z7ATR0"/>
<evidence type="ECO:0000256" key="4">
    <source>
        <dbReference type="ARBA" id="ARBA00023136"/>
    </source>
</evidence>
<name>A0A2Z7ATR0_9LAMI</name>
<proteinExistence type="inferred from homology"/>
<keyword evidence="9" id="KW-1185">Reference proteome</keyword>
<accession>A0A2Z7ATR0</accession>
<gene>
    <name evidence="8" type="ORF">F511_05369</name>
</gene>
<reference evidence="8 9" key="1">
    <citation type="journal article" date="2015" name="Proc. Natl. Acad. Sci. U.S.A.">
        <title>The resurrection genome of Boea hygrometrica: A blueprint for survival of dehydration.</title>
        <authorList>
            <person name="Xiao L."/>
            <person name="Yang G."/>
            <person name="Zhang L."/>
            <person name="Yang X."/>
            <person name="Zhao S."/>
            <person name="Ji Z."/>
            <person name="Zhou Q."/>
            <person name="Hu M."/>
            <person name="Wang Y."/>
            <person name="Chen M."/>
            <person name="Xu Y."/>
            <person name="Jin H."/>
            <person name="Xiao X."/>
            <person name="Hu G."/>
            <person name="Bao F."/>
            <person name="Hu Y."/>
            <person name="Wan P."/>
            <person name="Li L."/>
            <person name="Deng X."/>
            <person name="Kuang T."/>
            <person name="Xiang C."/>
            <person name="Zhu J.K."/>
            <person name="Oliver M.J."/>
            <person name="He Y."/>
        </authorList>
    </citation>
    <scope>NUCLEOTIDE SEQUENCE [LARGE SCALE GENOMIC DNA]</scope>
    <source>
        <strain evidence="9">cv. XS01</strain>
    </source>
</reference>
<dbReference type="EMBL" id="KV014110">
    <property type="protein sequence ID" value="KZV22737.1"/>
    <property type="molecule type" value="Genomic_DNA"/>
</dbReference>
<dbReference type="Proteomes" id="UP000250235">
    <property type="component" value="Unassembled WGS sequence"/>
</dbReference>
<evidence type="ECO:0000256" key="6">
    <source>
        <dbReference type="SAM" id="MobiDB-lite"/>
    </source>
</evidence>
<evidence type="ECO:0000313" key="9">
    <source>
        <dbReference type="Proteomes" id="UP000250235"/>
    </source>
</evidence>
<evidence type="ECO:0000256" key="5">
    <source>
        <dbReference type="ARBA" id="ARBA00035114"/>
    </source>
</evidence>
<evidence type="ECO:0000256" key="7">
    <source>
        <dbReference type="SAM" id="Phobius"/>
    </source>
</evidence>
<dbReference type="PANTHER" id="PTHR31509">
    <property type="entry name" value="BPS1-LIKE PROTEIN"/>
    <property type="match status" value="1"/>
</dbReference>
<feature type="region of interest" description="Disordered" evidence="6">
    <location>
        <begin position="159"/>
        <end position="180"/>
    </location>
</feature>
<evidence type="ECO:0000313" key="8">
    <source>
        <dbReference type="EMBL" id="KZV22737.1"/>
    </source>
</evidence>
<dbReference type="OrthoDB" id="1878996at2759"/>
<keyword evidence="4 7" id="KW-0472">Membrane</keyword>
<evidence type="ECO:0000256" key="3">
    <source>
        <dbReference type="ARBA" id="ARBA00022989"/>
    </source>
</evidence>
<dbReference type="GO" id="GO:0016020">
    <property type="term" value="C:membrane"/>
    <property type="evidence" value="ECO:0007669"/>
    <property type="project" value="UniProtKB-SubCell"/>
</dbReference>
<protein>
    <recommendedName>
        <fullName evidence="10">BYPASS-related protein</fullName>
    </recommendedName>
</protein>